<keyword evidence="2" id="KW-1185">Reference proteome</keyword>
<protein>
    <recommendedName>
        <fullName evidence="3">Pyocin activator protein PrtN</fullName>
    </recommendedName>
</protein>
<dbReference type="InterPro" id="IPR020518">
    <property type="entry name" value="Tscrpt_reg_PrtN"/>
</dbReference>
<sequence>MSPNTAFLLMAQYSCKVIIPLEDVRRDIFSHLTLQKMLRKLGSGDIALPVVRIENSQKCAKGIHLQDLAGYIDKRQAAAARECRPLHGFCPYPVR</sequence>
<dbReference type="RefSeq" id="WP_123151312.1">
    <property type="nucleotide sequence ID" value="NZ_FUIG01000070.1"/>
</dbReference>
<gene>
    <name evidence="1" type="ORF">BQ8482_60010</name>
</gene>
<dbReference type="GO" id="GO:0006355">
    <property type="term" value="P:regulation of DNA-templated transcription"/>
    <property type="evidence" value="ECO:0007669"/>
    <property type="project" value="InterPro"/>
</dbReference>
<dbReference type="EMBL" id="FUIG01000070">
    <property type="protein sequence ID" value="SJM34999.1"/>
    <property type="molecule type" value="Genomic_DNA"/>
</dbReference>
<name>A0A2P9AV07_9HYPH</name>
<reference evidence="2" key="1">
    <citation type="submission" date="2016-12" db="EMBL/GenBank/DDBJ databases">
        <authorList>
            <person name="Brunel B."/>
        </authorList>
    </citation>
    <scope>NUCLEOTIDE SEQUENCE [LARGE SCALE GENOMIC DNA]</scope>
</reference>
<proteinExistence type="predicted"/>
<evidence type="ECO:0000313" key="1">
    <source>
        <dbReference type="EMBL" id="SJM34999.1"/>
    </source>
</evidence>
<organism evidence="1 2">
    <name type="scientific">Mesorhizobium delmotii</name>
    <dbReference type="NCBI Taxonomy" id="1631247"/>
    <lineage>
        <taxon>Bacteria</taxon>
        <taxon>Pseudomonadati</taxon>
        <taxon>Pseudomonadota</taxon>
        <taxon>Alphaproteobacteria</taxon>
        <taxon>Hyphomicrobiales</taxon>
        <taxon>Phyllobacteriaceae</taxon>
        <taxon>Mesorhizobium</taxon>
    </lineage>
</organism>
<dbReference type="Pfam" id="PF11112">
    <property type="entry name" value="PyocinActivator"/>
    <property type="match status" value="1"/>
</dbReference>
<evidence type="ECO:0000313" key="2">
    <source>
        <dbReference type="Proteomes" id="UP000245698"/>
    </source>
</evidence>
<dbReference type="Proteomes" id="UP000245698">
    <property type="component" value="Unassembled WGS sequence"/>
</dbReference>
<accession>A0A2P9AV07</accession>
<evidence type="ECO:0008006" key="3">
    <source>
        <dbReference type="Google" id="ProtNLM"/>
    </source>
</evidence>
<dbReference type="AlphaFoldDB" id="A0A2P9AV07"/>